<keyword evidence="2" id="KW-1185">Reference proteome</keyword>
<evidence type="ECO:0000313" key="2">
    <source>
        <dbReference type="Proteomes" id="UP001172386"/>
    </source>
</evidence>
<reference evidence="1" key="1">
    <citation type="submission" date="2022-10" db="EMBL/GenBank/DDBJ databases">
        <title>Culturing micro-colonial fungi from biological soil crusts in the Mojave desert and describing Neophaeococcomyces mojavensis, and introducing the new genera and species Taxawa tesnikishii.</title>
        <authorList>
            <person name="Kurbessoian T."/>
            <person name="Stajich J.E."/>
        </authorList>
    </citation>
    <scope>NUCLEOTIDE SEQUENCE</scope>
    <source>
        <strain evidence="1">JES_112</strain>
    </source>
</reference>
<name>A0ACC3AJ16_9EURO</name>
<protein>
    <submittedName>
        <fullName evidence="1">Uncharacterized protein</fullName>
    </submittedName>
</protein>
<accession>A0ACC3AJ16</accession>
<comment type="caution">
    <text evidence="1">The sequence shown here is derived from an EMBL/GenBank/DDBJ whole genome shotgun (WGS) entry which is preliminary data.</text>
</comment>
<sequence length="569" mass="65154">MTTWVLPIIALLSQLPYESTSKAQNREAESSSETKLPYEPPLKTQLPYEPPSKNQNPEDKPPPKFQNLEAFVNWMGSPATALTSTIWNVLMIRKCQILSITDPVRRDSLYILSCINQYQYPRSSEEYHSYNRRDIALLRGVLYPFVSSYDKSLSDTLRTKLENLTDHLTFQLRLQRRKGVHALWLNLIWFLLAFVFSLVTAFADLHDNTTPHSLALGLLLSWMPTVVLATLIDRNPASATRCRVLIERWLYNVDALFAEDAMCRSSQGNGELTDSRPLSRSLSMLPKYTNEDNDSFCNGRSMPQDSCRIRRRDTEQQDSLMPDPINTTQWQRDIGTPKEFDIGDFVGQGRRMRYCGVASTILQMISHPNKARMHLPGKKEANKFQEDLPNPPLNWYWVWLVSQLIVGTSYASAFGISFYNPTIGLGCRTFAYTVWYILSFSSWLLLGICKEPQPFVRVFACIPNALASLSLFIIMFLQTIGGLNNCVCKSSTFGTSSYGGYMDFMNTEFNHDAYALRKIWGIATAFGLTGSVCPIVWFWIRWRRDSHLWAFDEKHRPGVLDGVDLQWLI</sequence>
<dbReference type="EMBL" id="JAPDRQ010000007">
    <property type="protein sequence ID" value="KAJ9663651.1"/>
    <property type="molecule type" value="Genomic_DNA"/>
</dbReference>
<evidence type="ECO:0000313" key="1">
    <source>
        <dbReference type="EMBL" id="KAJ9663651.1"/>
    </source>
</evidence>
<organism evidence="1 2">
    <name type="scientific">Neophaeococcomyces mojaviensis</name>
    <dbReference type="NCBI Taxonomy" id="3383035"/>
    <lineage>
        <taxon>Eukaryota</taxon>
        <taxon>Fungi</taxon>
        <taxon>Dikarya</taxon>
        <taxon>Ascomycota</taxon>
        <taxon>Pezizomycotina</taxon>
        <taxon>Eurotiomycetes</taxon>
        <taxon>Chaetothyriomycetidae</taxon>
        <taxon>Chaetothyriales</taxon>
        <taxon>Chaetothyriales incertae sedis</taxon>
        <taxon>Neophaeococcomyces</taxon>
    </lineage>
</organism>
<proteinExistence type="predicted"/>
<gene>
    <name evidence="1" type="ORF">H2198_000663</name>
</gene>
<dbReference type="Proteomes" id="UP001172386">
    <property type="component" value="Unassembled WGS sequence"/>
</dbReference>